<sequence>MDAFTQTNTALCEGLESVRKFQRMHFLFLALISYTRIVIHGCSREPEGKLSKRAKTTIMNNVIKHN</sequence>
<evidence type="ECO:0000313" key="1">
    <source>
        <dbReference type="EMBL" id="KXN73631.1"/>
    </source>
</evidence>
<reference evidence="1 2" key="1">
    <citation type="journal article" date="2015" name="Genome Biol. Evol.">
        <title>Phylogenomic analyses indicate that early fungi evolved digesting cell walls of algal ancestors of land plants.</title>
        <authorList>
            <person name="Chang Y."/>
            <person name="Wang S."/>
            <person name="Sekimoto S."/>
            <person name="Aerts A.L."/>
            <person name="Choi C."/>
            <person name="Clum A."/>
            <person name="LaButti K.M."/>
            <person name="Lindquist E.A."/>
            <person name="Yee Ngan C."/>
            <person name="Ohm R.A."/>
            <person name="Salamov A.A."/>
            <person name="Grigoriev I.V."/>
            <person name="Spatafora J.W."/>
            <person name="Berbee M.L."/>
        </authorList>
    </citation>
    <scope>NUCLEOTIDE SEQUENCE [LARGE SCALE GENOMIC DNA]</scope>
    <source>
        <strain evidence="1 2">NRRL 28638</strain>
    </source>
</reference>
<gene>
    <name evidence="1" type="ORF">CONCODRAFT_3452</name>
</gene>
<evidence type="ECO:0000313" key="2">
    <source>
        <dbReference type="Proteomes" id="UP000070444"/>
    </source>
</evidence>
<protein>
    <submittedName>
        <fullName evidence="1">Uncharacterized protein</fullName>
    </submittedName>
</protein>
<name>A0A137PFC6_CONC2</name>
<accession>A0A137PFC6</accession>
<proteinExistence type="predicted"/>
<keyword evidence="2" id="KW-1185">Reference proteome</keyword>
<dbReference type="Proteomes" id="UP000070444">
    <property type="component" value="Unassembled WGS sequence"/>
</dbReference>
<dbReference type="EMBL" id="KQ964434">
    <property type="protein sequence ID" value="KXN73631.1"/>
    <property type="molecule type" value="Genomic_DNA"/>
</dbReference>
<organism evidence="1 2">
    <name type="scientific">Conidiobolus coronatus (strain ATCC 28846 / CBS 209.66 / NRRL 28638)</name>
    <name type="common">Delacroixia coronata</name>
    <dbReference type="NCBI Taxonomy" id="796925"/>
    <lineage>
        <taxon>Eukaryota</taxon>
        <taxon>Fungi</taxon>
        <taxon>Fungi incertae sedis</taxon>
        <taxon>Zoopagomycota</taxon>
        <taxon>Entomophthoromycotina</taxon>
        <taxon>Entomophthoromycetes</taxon>
        <taxon>Entomophthorales</taxon>
        <taxon>Ancylistaceae</taxon>
        <taxon>Conidiobolus</taxon>
    </lineage>
</organism>
<dbReference type="AlphaFoldDB" id="A0A137PFC6"/>